<dbReference type="Proteomes" id="UP001064048">
    <property type="component" value="Chromosome 23"/>
</dbReference>
<protein>
    <submittedName>
        <fullName evidence="1">Uncharacterized protein</fullName>
    </submittedName>
</protein>
<reference evidence="1 2" key="1">
    <citation type="journal article" date="2022" name="Genome Biol. Evol.">
        <title>The Spruce Budworm Genome: Reconstructing the Evolutionary History of Antifreeze Proteins.</title>
        <authorList>
            <person name="Beliveau C."/>
            <person name="Gagne P."/>
            <person name="Picq S."/>
            <person name="Vernygora O."/>
            <person name="Keeling C.I."/>
            <person name="Pinkney K."/>
            <person name="Doucet D."/>
            <person name="Wen F."/>
            <person name="Johnston J.S."/>
            <person name="Maaroufi H."/>
            <person name="Boyle B."/>
            <person name="Laroche J."/>
            <person name="Dewar K."/>
            <person name="Juretic N."/>
            <person name="Blackburn G."/>
            <person name="Nisole A."/>
            <person name="Brunet B."/>
            <person name="Brandao M."/>
            <person name="Lumley L."/>
            <person name="Duan J."/>
            <person name="Quan G."/>
            <person name="Lucarotti C.J."/>
            <person name="Roe A.D."/>
            <person name="Sperling F.A.H."/>
            <person name="Levesque R.C."/>
            <person name="Cusson M."/>
        </authorList>
    </citation>
    <scope>NUCLEOTIDE SEQUENCE [LARGE SCALE GENOMIC DNA]</scope>
    <source>
        <strain evidence="1">Glfc:IPQL:Cfum</strain>
    </source>
</reference>
<gene>
    <name evidence="1" type="ORF">MSG28_013406</name>
</gene>
<accession>A0ACC0KU47</accession>
<keyword evidence="2" id="KW-1185">Reference proteome</keyword>
<dbReference type="EMBL" id="CM046123">
    <property type="protein sequence ID" value="KAI8439712.1"/>
    <property type="molecule type" value="Genomic_DNA"/>
</dbReference>
<organism evidence="1 2">
    <name type="scientific">Choristoneura fumiferana</name>
    <name type="common">Spruce budworm moth</name>
    <name type="synonym">Archips fumiferana</name>
    <dbReference type="NCBI Taxonomy" id="7141"/>
    <lineage>
        <taxon>Eukaryota</taxon>
        <taxon>Metazoa</taxon>
        <taxon>Ecdysozoa</taxon>
        <taxon>Arthropoda</taxon>
        <taxon>Hexapoda</taxon>
        <taxon>Insecta</taxon>
        <taxon>Pterygota</taxon>
        <taxon>Neoptera</taxon>
        <taxon>Endopterygota</taxon>
        <taxon>Lepidoptera</taxon>
        <taxon>Glossata</taxon>
        <taxon>Ditrysia</taxon>
        <taxon>Tortricoidea</taxon>
        <taxon>Tortricidae</taxon>
        <taxon>Tortricinae</taxon>
        <taxon>Choristoneura</taxon>
    </lineage>
</organism>
<sequence>MGKPKLNKSQEKRGRSERSLSALRMGGGGARGTREAQETAGKRGLAYLPTLIIWTRVLPYRADSRAGCDGATRLPSAVLRATRHIPHCDAVLLS</sequence>
<comment type="caution">
    <text evidence="1">The sequence shown here is derived from an EMBL/GenBank/DDBJ whole genome shotgun (WGS) entry which is preliminary data.</text>
</comment>
<evidence type="ECO:0000313" key="1">
    <source>
        <dbReference type="EMBL" id="KAI8439712.1"/>
    </source>
</evidence>
<proteinExistence type="predicted"/>
<name>A0ACC0KU47_CHOFU</name>
<evidence type="ECO:0000313" key="2">
    <source>
        <dbReference type="Proteomes" id="UP001064048"/>
    </source>
</evidence>